<protein>
    <submittedName>
        <fullName evidence="1">Uncharacterized protein</fullName>
    </submittedName>
</protein>
<proteinExistence type="predicted"/>
<gene>
    <name evidence="1" type="ORF">Adastra154</name>
</gene>
<name>A0AAU8BBE8_9CAUD</name>
<evidence type="ECO:0000313" key="1">
    <source>
        <dbReference type="EMBL" id="XCD09699.1"/>
    </source>
</evidence>
<organism evidence="1">
    <name type="scientific">Bacillus phage Adastra</name>
    <dbReference type="NCBI Taxonomy" id="3143958"/>
    <lineage>
        <taxon>Viruses</taxon>
        <taxon>Duplodnaviria</taxon>
        <taxon>Heunggongvirae</taxon>
        <taxon>Uroviricota</taxon>
        <taxon>Caudoviricetes</taxon>
        <taxon>Herelleviridae</taxon>
        <taxon>Spounavirinae</taxon>
        <taxon>Okubovirus</taxon>
    </lineage>
</organism>
<sequence length="130" mass="14786">MNSPSGNTPTPLMNLIRERTLAMEQVEKVTKVDSLNDMMDHIENVIRSCGGDQKCSFLDVSRDFIKVHSRITTKINVFPMVEENQNNPRVHKKVAKILMSLGQIQSVRWIPREDGAFLIVSFDLSKSGER</sequence>
<reference evidence="1" key="1">
    <citation type="submission" date="2024-05" db="EMBL/GenBank/DDBJ databases">
        <authorList>
            <person name="Herbig A.F."/>
            <person name="Pendergrass E.L."/>
        </authorList>
    </citation>
    <scope>NUCLEOTIDE SEQUENCE</scope>
</reference>
<dbReference type="EMBL" id="PP819608">
    <property type="protein sequence ID" value="XCD09699.1"/>
    <property type="molecule type" value="Genomic_DNA"/>
</dbReference>
<accession>A0AAU8BBE8</accession>